<dbReference type="InterPro" id="IPR002123">
    <property type="entry name" value="Plipid/glycerol_acylTrfase"/>
</dbReference>
<dbReference type="InterPro" id="IPR016222">
    <property type="entry name" value="G3P_O-acylTrfase_chlp"/>
</dbReference>
<dbReference type="PROSITE" id="PS51257">
    <property type="entry name" value="PROKAR_LIPOPROTEIN"/>
    <property type="match status" value="1"/>
</dbReference>
<dbReference type="GO" id="GO:0006071">
    <property type="term" value="P:glycerol metabolic process"/>
    <property type="evidence" value="ECO:0007669"/>
    <property type="project" value="UniProtKB-KW"/>
</dbReference>
<evidence type="ECO:0000256" key="4">
    <source>
        <dbReference type="SAM" id="Phobius"/>
    </source>
</evidence>
<dbReference type="PANTHER" id="PTHR35695:SF1">
    <property type="entry name" value="GLYCEROL-3-PHOSPHATE ACYLTRANSFERASE, CHLOROPLASTIC"/>
    <property type="match status" value="1"/>
</dbReference>
<evidence type="ECO:0000313" key="7">
    <source>
        <dbReference type="EMBL" id="KAK2080138.1"/>
    </source>
</evidence>
<dbReference type="InterPro" id="IPR017946">
    <property type="entry name" value="PLC-like_Pdiesterase_TIM-brl"/>
</dbReference>
<feature type="domain" description="Phospholipid/glycerol acyltransferase" evidence="5">
    <location>
        <begin position="549"/>
        <end position="662"/>
    </location>
</feature>
<dbReference type="InterPro" id="IPR038114">
    <property type="entry name" value="GPAT_N_sf"/>
</dbReference>
<dbReference type="Proteomes" id="UP001255856">
    <property type="component" value="Unassembled WGS sequence"/>
</dbReference>
<dbReference type="EC" id="3.1.4.46" evidence="1"/>
<dbReference type="AlphaFoldDB" id="A0AAD9IKS0"/>
<dbReference type="Gene3D" id="1.10.1200.50">
    <property type="entry name" value="Glycerol-3-phosphate acyltransferase, alpha helical bundle, N-terminal"/>
    <property type="match status" value="1"/>
</dbReference>
<dbReference type="InterPro" id="IPR030395">
    <property type="entry name" value="GP_PDE_dom"/>
</dbReference>
<keyword evidence="4" id="KW-0812">Transmembrane</keyword>
<evidence type="ECO:0000313" key="8">
    <source>
        <dbReference type="Proteomes" id="UP001255856"/>
    </source>
</evidence>
<dbReference type="CDD" id="cd08556">
    <property type="entry name" value="GDPD"/>
    <property type="match status" value="1"/>
</dbReference>
<evidence type="ECO:0000256" key="1">
    <source>
        <dbReference type="ARBA" id="ARBA00012247"/>
    </source>
</evidence>
<dbReference type="GO" id="GO:0009570">
    <property type="term" value="C:chloroplast stroma"/>
    <property type="evidence" value="ECO:0007669"/>
    <property type="project" value="TreeGrafter"/>
</dbReference>
<dbReference type="Gene3D" id="3.40.1130.10">
    <property type="entry name" value="Glycerol-3-phosphate (1)-acyltransferase"/>
    <property type="match status" value="1"/>
</dbReference>
<evidence type="ECO:0000259" key="6">
    <source>
        <dbReference type="Pfam" id="PF03009"/>
    </source>
</evidence>
<evidence type="ECO:0000256" key="2">
    <source>
        <dbReference type="ARBA" id="ARBA00022798"/>
    </source>
</evidence>
<keyword evidence="8" id="KW-1185">Reference proteome</keyword>
<sequence length="711" mass="79691">MSVMRLSRVTSSDRRAQTSRASLAVYAWLAFGCILLGTGFIYYRLTTRETKAERHELWALHNAPSQAYCQRRSVPMVCAHGGDDEHFPPNTRGAFEAALAEGAPCMEVSGFTWEELAPLRWPSSDEGVVQLRPLLERLVPKLKTIILDLKPTLQDTMHFTSLTELTQPVASLVQATNCRNCLVWGKFDDVAEAVRRHVSAWELETGYVVMNETAEVRARGWDEPLRSPSHKTAAVHYAMTSPALTARLHAAGKRVFAWTVNSPHMMQRALDAGVDAIVTNHPVQVREVFLKRRAPCIRLYGRAPAIPPAEPVVAAKKPRNIRFPEDDLITSYYLKHPEAKMEPLDIRSFEPPTARKFVWRQMELMEEQGLSQREAFIAVEKEMVLLEQIQKEEDMQLTQGMATFRERGARALGPARAVASAKTSAGELRLPFSHVRSEEEMFTILRAGVAQGKLPASILNRASELMESYTASMKAGGISDPSAYTVKIMAEHFGLSMLQMAHRHKFDSAHKRVLEPYDYYSFGQRYIQGLIDMQHSCLGHVDRFAEIQAQLDRGENVVLLANHQTEADPAVWALLLESRFPKLATEVAYVAGDRVITDPLCIPFSLGRNLYCVHSKKHLNDVPELKVEKAATNRQTLRVMARDLAAGGVLIWVAPSGGRDRHLTDRAQRQQLLSDAAFESISHEYDRLLKAVHGQLSGAEAEAYTQPKLES</sequence>
<dbReference type="PANTHER" id="PTHR35695">
    <property type="entry name" value="GLYCEROL-3-PHOSPHATE ACYLTRANSFERASE, CHLOROPLASTIC"/>
    <property type="match status" value="1"/>
</dbReference>
<name>A0AAD9IKS0_PROWI</name>
<keyword evidence="4" id="KW-0472">Membrane</keyword>
<organism evidence="7 8">
    <name type="scientific">Prototheca wickerhamii</name>
    <dbReference type="NCBI Taxonomy" id="3111"/>
    <lineage>
        <taxon>Eukaryota</taxon>
        <taxon>Viridiplantae</taxon>
        <taxon>Chlorophyta</taxon>
        <taxon>core chlorophytes</taxon>
        <taxon>Trebouxiophyceae</taxon>
        <taxon>Chlorellales</taxon>
        <taxon>Chlorellaceae</taxon>
        <taxon>Prototheca</taxon>
    </lineage>
</organism>
<keyword evidence="2" id="KW-0319">Glycerol metabolism</keyword>
<dbReference type="Pfam" id="PF03009">
    <property type="entry name" value="GDPD"/>
    <property type="match status" value="1"/>
</dbReference>
<feature type="domain" description="GP-PDE" evidence="6">
    <location>
        <begin position="232"/>
        <end position="282"/>
    </location>
</feature>
<feature type="transmembrane region" description="Helical" evidence="4">
    <location>
        <begin position="21"/>
        <end position="43"/>
    </location>
</feature>
<evidence type="ECO:0000259" key="5">
    <source>
        <dbReference type="Pfam" id="PF01553"/>
    </source>
</evidence>
<reference evidence="7" key="1">
    <citation type="submission" date="2021-01" db="EMBL/GenBank/DDBJ databases">
        <authorList>
            <person name="Eckstrom K.M.E."/>
        </authorList>
    </citation>
    <scope>NUCLEOTIDE SEQUENCE</scope>
    <source>
        <strain evidence="7">UVCC 0001</strain>
    </source>
</reference>
<comment type="caution">
    <text evidence="7">The sequence shown here is derived from an EMBL/GenBank/DDBJ whole genome shotgun (WGS) entry which is preliminary data.</text>
</comment>
<dbReference type="EMBL" id="JASFZW010000002">
    <property type="protein sequence ID" value="KAK2080138.1"/>
    <property type="molecule type" value="Genomic_DNA"/>
</dbReference>
<dbReference type="SUPFAM" id="SSF51695">
    <property type="entry name" value="PLC-like phosphodiesterases"/>
    <property type="match status" value="1"/>
</dbReference>
<dbReference type="GO" id="GO:0008889">
    <property type="term" value="F:glycerophosphodiester phosphodiesterase activity"/>
    <property type="evidence" value="ECO:0007669"/>
    <property type="project" value="UniProtKB-EC"/>
</dbReference>
<accession>A0AAD9IKS0</accession>
<dbReference type="GO" id="GO:0004366">
    <property type="term" value="F:glycerol-3-phosphate O-acyltransferase activity"/>
    <property type="evidence" value="ECO:0007669"/>
    <property type="project" value="InterPro"/>
</dbReference>
<proteinExistence type="predicted"/>
<dbReference type="GO" id="GO:0006655">
    <property type="term" value="P:phosphatidylglycerol biosynthetic process"/>
    <property type="evidence" value="ECO:0007669"/>
    <property type="project" value="TreeGrafter"/>
</dbReference>
<dbReference type="Pfam" id="PF01553">
    <property type="entry name" value="Acyltransferase"/>
    <property type="match status" value="1"/>
</dbReference>
<dbReference type="Gene3D" id="3.20.20.190">
    <property type="entry name" value="Phosphatidylinositol (PI) phosphodiesterase"/>
    <property type="match status" value="1"/>
</dbReference>
<comment type="catalytic activity">
    <reaction evidence="3">
        <text>a sn-glycero-3-phosphodiester + H2O = an alcohol + sn-glycerol 3-phosphate + H(+)</text>
        <dbReference type="Rhea" id="RHEA:12969"/>
        <dbReference type="ChEBI" id="CHEBI:15377"/>
        <dbReference type="ChEBI" id="CHEBI:15378"/>
        <dbReference type="ChEBI" id="CHEBI:30879"/>
        <dbReference type="ChEBI" id="CHEBI:57597"/>
        <dbReference type="ChEBI" id="CHEBI:83408"/>
        <dbReference type="EC" id="3.1.4.46"/>
    </reaction>
</comment>
<keyword evidence="4" id="KW-1133">Transmembrane helix</keyword>
<evidence type="ECO:0000256" key="3">
    <source>
        <dbReference type="ARBA" id="ARBA00047512"/>
    </source>
</evidence>
<gene>
    <name evidence="7" type="ORF">QBZ16_002534</name>
</gene>
<dbReference type="SUPFAM" id="SSF69593">
    <property type="entry name" value="Glycerol-3-phosphate (1)-acyltransferase"/>
    <property type="match status" value="1"/>
</dbReference>
<protein>
    <recommendedName>
        <fullName evidence="1">glycerophosphodiester phosphodiesterase</fullName>
        <ecNumber evidence="1">3.1.4.46</ecNumber>
    </recommendedName>
</protein>